<keyword evidence="2" id="KW-1185">Reference proteome</keyword>
<reference evidence="1 2" key="1">
    <citation type="submission" date="2019-05" db="EMBL/GenBank/DDBJ databases">
        <title>Streptomyces marianii sp. nov., a novel marine actinomycete from southern coast of India.</title>
        <authorList>
            <person name="Iniyan A.M."/>
            <person name="Wink J."/>
            <person name="Ramprasad E."/>
            <person name="Ramana C.V."/>
            <person name="Bunk B."/>
            <person name="Sproer C."/>
            <person name="Joseph F.-J.R.S."/>
            <person name="Vincent S.G.P."/>
        </authorList>
    </citation>
    <scope>NUCLEOTIDE SEQUENCE [LARGE SCALE GENOMIC DNA]</scope>
    <source>
        <strain evidence="1 2">ICN19</strain>
    </source>
</reference>
<name>A0A5R9DR78_9ACTN</name>
<dbReference type="EMBL" id="VAWE01000003">
    <property type="protein sequence ID" value="TLQ38996.1"/>
    <property type="molecule type" value="Genomic_DNA"/>
</dbReference>
<dbReference type="OrthoDB" id="9872870at2"/>
<dbReference type="Proteomes" id="UP000305921">
    <property type="component" value="Unassembled WGS sequence"/>
</dbReference>
<dbReference type="AlphaFoldDB" id="A0A5R9DR78"/>
<dbReference type="RefSeq" id="WP_138058361.1">
    <property type="nucleotide sequence ID" value="NZ_VAWE01000003.1"/>
</dbReference>
<gene>
    <name evidence="1" type="ORF">FEF34_39985</name>
</gene>
<comment type="caution">
    <text evidence="1">The sequence shown here is derived from an EMBL/GenBank/DDBJ whole genome shotgun (WGS) entry which is preliminary data.</text>
</comment>
<proteinExistence type="predicted"/>
<evidence type="ECO:0000313" key="2">
    <source>
        <dbReference type="Proteomes" id="UP000305921"/>
    </source>
</evidence>
<organism evidence="1 2">
    <name type="scientific">Streptomyces marianii</name>
    <dbReference type="NCBI Taxonomy" id="1817406"/>
    <lineage>
        <taxon>Bacteria</taxon>
        <taxon>Bacillati</taxon>
        <taxon>Actinomycetota</taxon>
        <taxon>Actinomycetes</taxon>
        <taxon>Kitasatosporales</taxon>
        <taxon>Streptomycetaceae</taxon>
        <taxon>Streptomyces</taxon>
    </lineage>
</organism>
<sequence>MRWPIRLVRASVLDELREKADQADALQTVADEAGLQAVHFAATQLALQMTQIDKARALENLDQAVDDLQVHILRRARAIELLQQIHDVPPEAAEHIRLACDALIRGGEVVPA</sequence>
<evidence type="ECO:0000313" key="1">
    <source>
        <dbReference type="EMBL" id="TLQ38996.1"/>
    </source>
</evidence>
<protein>
    <submittedName>
        <fullName evidence="1">Uncharacterized protein</fullName>
    </submittedName>
</protein>
<accession>A0A5R9DR78</accession>